<dbReference type="InterPro" id="IPR028909">
    <property type="entry name" value="bL21-like"/>
</dbReference>
<dbReference type="Pfam" id="PF00829">
    <property type="entry name" value="Ribosomal_L21p"/>
    <property type="match status" value="1"/>
</dbReference>
<comment type="similarity">
    <text evidence="1">Belongs to the bacterial ribosomal protein bL21 family.</text>
</comment>
<dbReference type="SUPFAM" id="SSF141091">
    <property type="entry name" value="L21p-like"/>
    <property type="match status" value="1"/>
</dbReference>
<keyword evidence="5" id="KW-0687">Ribonucleoprotein</keyword>
<reference evidence="5" key="1">
    <citation type="submission" date="2025-08" db="UniProtKB">
        <authorList>
            <consortium name="RefSeq"/>
        </authorList>
    </citation>
    <scope>IDENTIFICATION</scope>
</reference>
<accession>A0A6P8P535</accession>
<evidence type="ECO:0000256" key="1">
    <source>
        <dbReference type="ARBA" id="ARBA00008563"/>
    </source>
</evidence>
<keyword evidence="4" id="KW-1185">Reference proteome</keyword>
<keyword evidence="5" id="KW-0689">Ribosomal protein</keyword>
<dbReference type="Proteomes" id="UP000515159">
    <property type="component" value="Chromosome 19"/>
</dbReference>
<evidence type="ECO:0000313" key="4">
    <source>
        <dbReference type="Proteomes" id="UP000515159"/>
    </source>
</evidence>
<organism evidence="4 5">
    <name type="scientific">Geotrypetes seraphini</name>
    <name type="common">Gaboon caecilian</name>
    <name type="synonym">Caecilia seraphini</name>
    <dbReference type="NCBI Taxonomy" id="260995"/>
    <lineage>
        <taxon>Eukaryota</taxon>
        <taxon>Metazoa</taxon>
        <taxon>Chordata</taxon>
        <taxon>Craniata</taxon>
        <taxon>Vertebrata</taxon>
        <taxon>Euteleostomi</taxon>
        <taxon>Amphibia</taxon>
        <taxon>Gymnophiona</taxon>
        <taxon>Geotrypetes</taxon>
    </lineage>
</organism>
<evidence type="ECO:0000313" key="5">
    <source>
        <dbReference type="RefSeq" id="XP_033784277.1"/>
    </source>
</evidence>
<feature type="region of interest" description="Disordered" evidence="3">
    <location>
        <begin position="1"/>
        <end position="25"/>
    </location>
</feature>
<name>A0A6P8P535_GEOSA</name>
<dbReference type="GeneID" id="117352165"/>
<proteinExistence type="inferred from homology"/>
<evidence type="ECO:0000256" key="3">
    <source>
        <dbReference type="SAM" id="MobiDB-lite"/>
    </source>
</evidence>
<evidence type="ECO:0000256" key="2">
    <source>
        <dbReference type="ARBA" id="ARBA00044129"/>
    </source>
</evidence>
<dbReference type="GO" id="GO:0003735">
    <property type="term" value="F:structural constituent of ribosome"/>
    <property type="evidence" value="ECO:0007669"/>
    <property type="project" value="TreeGrafter"/>
</dbReference>
<protein>
    <recommendedName>
        <fullName evidence="2">Large ribosomal subunit protein bL21m</fullName>
    </recommendedName>
</protein>
<dbReference type="InParanoid" id="A0A6P8P535"/>
<dbReference type="PANTHER" id="PTHR21349:SF0">
    <property type="entry name" value="LARGE RIBOSOMAL SUBUNIT PROTEIN BL21M"/>
    <property type="match status" value="1"/>
</dbReference>
<dbReference type="PANTHER" id="PTHR21349">
    <property type="entry name" value="50S RIBOSOMAL PROTEIN L21"/>
    <property type="match status" value="1"/>
</dbReference>
<gene>
    <name evidence="5" type="primary">MRPL21</name>
</gene>
<dbReference type="AlphaFoldDB" id="A0A6P8P535"/>
<dbReference type="OrthoDB" id="5994at2759"/>
<sequence>MADGKRGLVLPGGGGGFLQPPPNARARGESGAPALFFRPFVPPRFLFRLRLSPLPVPSGPTGDGGGALRAAVSGARAPAAEWTCCRYVPKTSLSAPPWPEIKLPDPAEEAEHHAEVVQKINNLIAAGQFGRLFAVVHFASRQWKVTNEDLILIQQFVDVECGDRIRLEKVLLVGSDDFTLIGKPLLGLDLVRIEATVVEKTDSCPKIWMKFWRRHRYRKKKIFIHAQTLLRINTIEIAPNLS</sequence>
<dbReference type="FunCoup" id="A0A6P8P535">
    <property type="interactions" value="1431"/>
</dbReference>
<dbReference type="CTD" id="219927"/>
<dbReference type="KEGG" id="gsh:117352165"/>
<dbReference type="RefSeq" id="XP_033784277.1">
    <property type="nucleotide sequence ID" value="XM_033928386.1"/>
</dbReference>
<dbReference type="GO" id="GO:0005762">
    <property type="term" value="C:mitochondrial large ribosomal subunit"/>
    <property type="evidence" value="ECO:0007669"/>
    <property type="project" value="TreeGrafter"/>
</dbReference>
<dbReference type="InterPro" id="IPR036164">
    <property type="entry name" value="bL21-like_sf"/>
</dbReference>